<comment type="caution">
    <text evidence="11">The sequence shown here is derived from an EMBL/GenBank/DDBJ whole genome shotgun (WGS) entry which is preliminary data.</text>
</comment>
<evidence type="ECO:0000256" key="8">
    <source>
        <dbReference type="ARBA" id="ARBA00048924"/>
    </source>
</evidence>
<evidence type="ECO:0000256" key="7">
    <source>
        <dbReference type="ARBA" id="ARBA00023315"/>
    </source>
</evidence>
<accession>A0ABY1M419</accession>
<evidence type="ECO:0000256" key="3">
    <source>
        <dbReference type="ARBA" id="ARBA00010712"/>
    </source>
</evidence>
<keyword evidence="12" id="KW-1185">Reference proteome</keyword>
<dbReference type="Pfam" id="PF00583">
    <property type="entry name" value="Acetyltransf_1"/>
    <property type="match status" value="1"/>
</dbReference>
<gene>
    <name evidence="9" type="primary">ectA</name>
    <name evidence="11" type="ORF">SAMN02744124_03854</name>
</gene>
<dbReference type="EC" id="2.3.1.178" evidence="4 9"/>
<name>A0ABY1M419_9BACL</name>
<evidence type="ECO:0000256" key="2">
    <source>
        <dbReference type="ARBA" id="ARBA00004978"/>
    </source>
</evidence>
<comment type="catalytic activity">
    <reaction evidence="8 9">
        <text>L-2,4-diaminobutanoate + acetyl-CoA = (2S)-4-acetamido-2-aminobutanoate + CoA + H(+)</text>
        <dbReference type="Rhea" id="RHEA:16901"/>
        <dbReference type="ChEBI" id="CHEBI:15378"/>
        <dbReference type="ChEBI" id="CHEBI:57287"/>
        <dbReference type="ChEBI" id="CHEBI:57288"/>
        <dbReference type="ChEBI" id="CHEBI:58761"/>
        <dbReference type="ChEBI" id="CHEBI:58929"/>
        <dbReference type="EC" id="2.3.1.178"/>
    </reaction>
</comment>
<dbReference type="PROSITE" id="PS51186">
    <property type="entry name" value="GNAT"/>
    <property type="match status" value="1"/>
</dbReference>
<dbReference type="InterPro" id="IPR000182">
    <property type="entry name" value="GNAT_dom"/>
</dbReference>
<evidence type="ECO:0000256" key="4">
    <source>
        <dbReference type="ARBA" id="ARBA00012355"/>
    </source>
</evidence>
<dbReference type="InterPro" id="IPR012772">
    <property type="entry name" value="Ectoine_EctA"/>
</dbReference>
<dbReference type="InterPro" id="IPR016181">
    <property type="entry name" value="Acyl_CoA_acyltransferase"/>
</dbReference>
<comment type="pathway">
    <text evidence="2 9">Amine and polyamine biosynthesis; ectoine biosynthesis; L-ectoine from L-aspartate 4-semialdehyde: step 2/3.</text>
</comment>
<keyword evidence="7 9" id="KW-0012">Acyltransferase</keyword>
<dbReference type="PANTHER" id="PTHR43072:SF23">
    <property type="entry name" value="UPF0039 PROTEIN C11D3.02C"/>
    <property type="match status" value="1"/>
</dbReference>
<reference evidence="11 12" key="1">
    <citation type="submission" date="2017-04" db="EMBL/GenBank/DDBJ databases">
        <authorList>
            <person name="Varghese N."/>
            <person name="Submissions S."/>
        </authorList>
    </citation>
    <scope>NUCLEOTIDE SEQUENCE [LARGE SCALE GENOMIC DNA]</scope>
    <source>
        <strain evidence="11 12">J12</strain>
    </source>
</reference>
<dbReference type="NCBIfam" id="TIGR02406">
    <property type="entry name" value="ectoine_EctA"/>
    <property type="match status" value="1"/>
</dbReference>
<evidence type="ECO:0000256" key="1">
    <source>
        <dbReference type="ARBA" id="ARBA00003741"/>
    </source>
</evidence>
<evidence type="ECO:0000259" key="10">
    <source>
        <dbReference type="PROSITE" id="PS51186"/>
    </source>
</evidence>
<dbReference type="Proteomes" id="UP000192939">
    <property type="component" value="Unassembled WGS sequence"/>
</dbReference>
<dbReference type="SUPFAM" id="SSF55729">
    <property type="entry name" value="Acyl-CoA N-acyltransferases (Nat)"/>
    <property type="match status" value="1"/>
</dbReference>
<organism evidence="11 12">
    <name type="scientific">Paenibacillus barengoltzii J12</name>
    <dbReference type="NCBI Taxonomy" id="935846"/>
    <lineage>
        <taxon>Bacteria</taxon>
        <taxon>Bacillati</taxon>
        <taxon>Bacillota</taxon>
        <taxon>Bacilli</taxon>
        <taxon>Bacillales</taxon>
        <taxon>Paenibacillaceae</taxon>
        <taxon>Paenibacillus</taxon>
    </lineage>
</organism>
<evidence type="ECO:0000313" key="11">
    <source>
        <dbReference type="EMBL" id="SMF58381.1"/>
    </source>
</evidence>
<feature type="domain" description="N-acetyltransferase" evidence="10">
    <location>
        <begin position="8"/>
        <end position="166"/>
    </location>
</feature>
<protein>
    <recommendedName>
        <fullName evidence="5 9">L-2,4-diaminobutyric acid acetyltransferase</fullName>
        <shortName evidence="9">DABA acetyltransferase</shortName>
        <ecNumber evidence="4 9">2.3.1.178</ecNumber>
    </recommendedName>
</protein>
<dbReference type="PANTHER" id="PTHR43072">
    <property type="entry name" value="N-ACETYLTRANSFERASE"/>
    <property type="match status" value="1"/>
</dbReference>
<evidence type="ECO:0000256" key="9">
    <source>
        <dbReference type="RuleBase" id="RU365045"/>
    </source>
</evidence>
<dbReference type="CDD" id="cd04301">
    <property type="entry name" value="NAT_SF"/>
    <property type="match status" value="1"/>
</dbReference>
<sequence>MNNTNGELVIRRPNPQDARDVYQLVRDSQTLDLNSAYAYLVLCDYFRETCVIAEGGSQVVGFLSAFRSPLCSDTLFVWQIAVAGSHRKQGIGKRMLTYLLSETAAPPITYLEATISRSNEASTRLFTRIAAAYDVPIEIICGYQAEMFPPEIHHEEEPLYRIGPFTPQR</sequence>
<dbReference type="EMBL" id="FXAE01000055">
    <property type="protein sequence ID" value="SMF58381.1"/>
    <property type="molecule type" value="Genomic_DNA"/>
</dbReference>
<evidence type="ECO:0000256" key="6">
    <source>
        <dbReference type="ARBA" id="ARBA00022679"/>
    </source>
</evidence>
<keyword evidence="6 9" id="KW-0808">Transferase</keyword>
<proteinExistence type="inferred from homology"/>
<comment type="similarity">
    <text evidence="3 9">Belongs to the acetyltransferase family. EctA subfamily.</text>
</comment>
<dbReference type="Gene3D" id="3.40.630.30">
    <property type="match status" value="1"/>
</dbReference>
<evidence type="ECO:0000256" key="5">
    <source>
        <dbReference type="ARBA" id="ARBA00017935"/>
    </source>
</evidence>
<comment type="function">
    <text evidence="1 9">Catalyzes the acetylation of L-2,4-diaminobutyrate (DABA) to gamma-N-acetyl-alpha,gamma-diaminobutyric acid (ADABA) with acetyl coenzyme A.</text>
</comment>
<dbReference type="RefSeq" id="WP_085279669.1">
    <property type="nucleotide sequence ID" value="NZ_FXAE01000055.1"/>
</dbReference>
<evidence type="ECO:0000313" key="12">
    <source>
        <dbReference type="Proteomes" id="UP000192939"/>
    </source>
</evidence>